<evidence type="ECO:0000313" key="3">
    <source>
        <dbReference type="Proteomes" id="UP001183246"/>
    </source>
</evidence>
<dbReference type="RefSeq" id="WP_311704397.1">
    <property type="nucleotide sequence ID" value="NZ_JAVREL010000005.1"/>
</dbReference>
<organism evidence="2 3">
    <name type="scientific">Streptomyces litchfieldiae</name>
    <dbReference type="NCBI Taxonomy" id="3075543"/>
    <lineage>
        <taxon>Bacteria</taxon>
        <taxon>Bacillati</taxon>
        <taxon>Actinomycetota</taxon>
        <taxon>Actinomycetes</taxon>
        <taxon>Kitasatosporales</taxon>
        <taxon>Streptomycetaceae</taxon>
        <taxon>Streptomyces</taxon>
    </lineage>
</organism>
<keyword evidence="3" id="KW-1185">Reference proteome</keyword>
<reference evidence="3" key="1">
    <citation type="submission" date="2023-07" db="EMBL/GenBank/DDBJ databases">
        <title>30 novel species of actinomycetes from the DSMZ collection.</title>
        <authorList>
            <person name="Nouioui I."/>
        </authorList>
    </citation>
    <scope>NUCLEOTIDE SEQUENCE [LARGE SCALE GENOMIC DNA]</scope>
    <source>
        <strain evidence="3">DSM 44938</strain>
    </source>
</reference>
<evidence type="ECO:0000259" key="1">
    <source>
        <dbReference type="Pfam" id="PF04149"/>
    </source>
</evidence>
<sequence length="78" mass="8160">MPAPLGATVLRPVRWQRSSYSGGGGENCVELARCGAGVLLRESDAPRSAVLTSAARLAALLGEVKAGRLDRLTAARRE</sequence>
<protein>
    <submittedName>
        <fullName evidence="2">DUF397 domain-containing protein</fullName>
    </submittedName>
</protein>
<dbReference type="EMBL" id="JAVREL010000005">
    <property type="protein sequence ID" value="MDT0343266.1"/>
    <property type="molecule type" value="Genomic_DNA"/>
</dbReference>
<name>A0ABU2MNS0_9ACTN</name>
<proteinExistence type="predicted"/>
<gene>
    <name evidence="2" type="ORF">RM590_11660</name>
</gene>
<evidence type="ECO:0000313" key="2">
    <source>
        <dbReference type="EMBL" id="MDT0343266.1"/>
    </source>
</evidence>
<dbReference type="Pfam" id="PF04149">
    <property type="entry name" value="DUF397"/>
    <property type="match status" value="1"/>
</dbReference>
<dbReference type="Proteomes" id="UP001183246">
    <property type="component" value="Unassembled WGS sequence"/>
</dbReference>
<accession>A0ABU2MNS0</accession>
<dbReference type="InterPro" id="IPR007278">
    <property type="entry name" value="DUF397"/>
</dbReference>
<comment type="caution">
    <text evidence="2">The sequence shown here is derived from an EMBL/GenBank/DDBJ whole genome shotgun (WGS) entry which is preliminary data.</text>
</comment>
<feature type="domain" description="DUF397" evidence="1">
    <location>
        <begin position="14"/>
        <end position="65"/>
    </location>
</feature>